<dbReference type="Pfam" id="PF04134">
    <property type="entry name" value="DCC1-like"/>
    <property type="match status" value="1"/>
</dbReference>
<reference evidence="1 2" key="1">
    <citation type="journal article" date="2020" name="Syst. Appl. Microbiol.">
        <title>Alienimonas chondri sp. nov., a novel planctomycete isolated from the biofilm of the red alga Chondrus crispus.</title>
        <authorList>
            <person name="Vitorino I."/>
            <person name="Albuquerque L."/>
            <person name="Wiegand S."/>
            <person name="Kallscheuer N."/>
            <person name="da Costa M.S."/>
            <person name="Lobo-da-Cunha A."/>
            <person name="Jogler C."/>
            <person name="Lage O.M."/>
        </authorList>
    </citation>
    <scope>NUCLEOTIDE SEQUENCE [LARGE SCALE GENOMIC DNA]</scope>
    <source>
        <strain evidence="1 2">LzC2</strain>
    </source>
</reference>
<dbReference type="PANTHER" id="PTHR33639">
    <property type="entry name" value="THIOL-DISULFIDE OXIDOREDUCTASE DCC"/>
    <property type="match status" value="1"/>
</dbReference>
<comment type="caution">
    <text evidence="1">The sequence shown here is derived from an EMBL/GenBank/DDBJ whole genome shotgun (WGS) entry which is preliminary data.</text>
</comment>
<protein>
    <recommendedName>
        <fullName evidence="3">DUF393 domain-containing protein</fullName>
    </recommendedName>
</protein>
<dbReference type="PANTHER" id="PTHR33639:SF2">
    <property type="entry name" value="DUF393 DOMAIN-CONTAINING PROTEIN"/>
    <property type="match status" value="1"/>
</dbReference>
<dbReference type="EMBL" id="WTPX01000047">
    <property type="protein sequence ID" value="NNJ25733.1"/>
    <property type="molecule type" value="Genomic_DNA"/>
</dbReference>
<organism evidence="1 2">
    <name type="scientific">Alienimonas chondri</name>
    <dbReference type="NCBI Taxonomy" id="2681879"/>
    <lineage>
        <taxon>Bacteria</taxon>
        <taxon>Pseudomonadati</taxon>
        <taxon>Planctomycetota</taxon>
        <taxon>Planctomycetia</taxon>
        <taxon>Planctomycetales</taxon>
        <taxon>Planctomycetaceae</taxon>
        <taxon>Alienimonas</taxon>
    </lineage>
</organism>
<gene>
    <name evidence="1" type="ORF">LzC2_18070</name>
</gene>
<name>A0ABX1VEM1_9PLAN</name>
<dbReference type="Proteomes" id="UP000609651">
    <property type="component" value="Unassembled WGS sequence"/>
</dbReference>
<dbReference type="InterPro" id="IPR007263">
    <property type="entry name" value="DCC1-like"/>
</dbReference>
<sequence length="141" mass="15711">MTAVSLPPAADGHPVLFFDGVCGLCSASVDWLIARDPHGVLRFAPLQGETAEQFLPESDRGCLDSLVLLDDAGRSRRSRAVLRALRHLGGRWSVVGRILWFVPSPLRDVGYRLVSKVRYAVWGKKETCRLPTAEERERFLP</sequence>
<proteinExistence type="predicted"/>
<dbReference type="RefSeq" id="WP_171186034.1">
    <property type="nucleotide sequence ID" value="NZ_WTPX01000047.1"/>
</dbReference>
<keyword evidence="2" id="KW-1185">Reference proteome</keyword>
<dbReference type="InterPro" id="IPR052927">
    <property type="entry name" value="DCC_oxidoreductase"/>
</dbReference>
<evidence type="ECO:0000313" key="2">
    <source>
        <dbReference type="Proteomes" id="UP000609651"/>
    </source>
</evidence>
<accession>A0ABX1VEM1</accession>
<evidence type="ECO:0008006" key="3">
    <source>
        <dbReference type="Google" id="ProtNLM"/>
    </source>
</evidence>
<evidence type="ECO:0000313" key="1">
    <source>
        <dbReference type="EMBL" id="NNJ25733.1"/>
    </source>
</evidence>